<dbReference type="Pfam" id="PF04430">
    <property type="entry name" value="DUF498"/>
    <property type="match status" value="1"/>
</dbReference>
<dbReference type="AlphaFoldDB" id="H8FMJ5"/>
<dbReference type="eggNOG" id="COG3737">
    <property type="taxonomic scope" value="Bacteria"/>
</dbReference>
<reference evidence="1 2" key="1">
    <citation type="journal article" date="2012" name="J. Bacteriol.">
        <title>Draft Genome Sequence of the Purple Photosynthetic Bacterium Phaeospirillum molischianum DSM120, a Particularly Versatile Bacterium.</title>
        <authorList>
            <person name="Duquesne K."/>
            <person name="Prima V."/>
            <person name="Ji B."/>
            <person name="Rouy Z."/>
            <person name="Medigue C."/>
            <person name="Talla E."/>
            <person name="Sturgis J.N."/>
        </authorList>
    </citation>
    <scope>NUCLEOTIDE SEQUENCE [LARGE SCALE GENOMIC DNA]</scope>
    <source>
        <strain evidence="2">DSM120</strain>
    </source>
</reference>
<evidence type="ECO:0008006" key="3">
    <source>
        <dbReference type="Google" id="ProtNLM"/>
    </source>
</evidence>
<dbReference type="STRING" id="1150626.PHAMO_10008"/>
<dbReference type="PANTHER" id="PTHR21192:SF2">
    <property type="entry name" value="NADH DEHYDROGENASE [UBIQUINONE] 1 ALPHA SUBCOMPLEX ASSEMBLY FACTOR 3"/>
    <property type="match status" value="1"/>
</dbReference>
<proteinExistence type="predicted"/>
<keyword evidence="2" id="KW-1185">Reference proteome</keyword>
<gene>
    <name evidence="1" type="ORF">PHAMO_10008</name>
</gene>
<dbReference type="PANTHER" id="PTHR21192">
    <property type="entry name" value="NUCLEAR PROTEIN E3-3"/>
    <property type="match status" value="1"/>
</dbReference>
<name>H8FMJ5_MAGML</name>
<evidence type="ECO:0000313" key="1">
    <source>
        <dbReference type="EMBL" id="CCG39583.1"/>
    </source>
</evidence>
<dbReference type="Proteomes" id="UP000004169">
    <property type="component" value="Unassembled WGS sequence"/>
</dbReference>
<dbReference type="InterPro" id="IPR036748">
    <property type="entry name" value="MTH938-like_sf"/>
</dbReference>
<evidence type="ECO:0000313" key="2">
    <source>
        <dbReference type="Proteomes" id="UP000004169"/>
    </source>
</evidence>
<dbReference type="Gene3D" id="3.40.1230.10">
    <property type="entry name" value="MTH938-like"/>
    <property type="match status" value="1"/>
</dbReference>
<dbReference type="EMBL" id="CAHP01000001">
    <property type="protein sequence ID" value="CCG39583.1"/>
    <property type="molecule type" value="Genomic_DNA"/>
</dbReference>
<dbReference type="SUPFAM" id="SSF64076">
    <property type="entry name" value="MTH938-like"/>
    <property type="match status" value="1"/>
</dbReference>
<accession>H8FMJ5</accession>
<dbReference type="InterPro" id="IPR007523">
    <property type="entry name" value="NDUFAF3/AAMDC"/>
</dbReference>
<sequence length="131" mass="13636">MRAKDIDMDLNPRLAPGRQLIQAYGDGGFLIAGQRWCGSVLVFPEATQAWACADIAALGLEALAPVIAAAPIPELLLVGCGPALRPLPPTVRAGLAAAGVRVETMDTGAACRTFNVLLTEDRRIAAALFAV</sequence>
<protein>
    <recommendedName>
        <fullName evidence="3">NADH dehydrogenase [ubiquinone] 1 alpha subcomplex assembly factor 3</fullName>
    </recommendedName>
</protein>
<dbReference type="CDD" id="cd00248">
    <property type="entry name" value="Mth938-like"/>
    <property type="match status" value="1"/>
</dbReference>
<organism evidence="1 2">
    <name type="scientific">Magnetospirillum molischianum DSM 120</name>
    <dbReference type="NCBI Taxonomy" id="1150626"/>
    <lineage>
        <taxon>Bacteria</taxon>
        <taxon>Pseudomonadati</taxon>
        <taxon>Pseudomonadota</taxon>
        <taxon>Alphaproteobacteria</taxon>
        <taxon>Rhodospirillales</taxon>
        <taxon>Rhodospirillaceae</taxon>
        <taxon>Magnetospirillum</taxon>
    </lineage>
</organism>
<comment type="caution">
    <text evidence="1">The sequence shown here is derived from an EMBL/GenBank/DDBJ whole genome shotgun (WGS) entry which is preliminary data.</text>
</comment>